<comment type="caution">
    <text evidence="2">The sequence shown here is derived from an EMBL/GenBank/DDBJ whole genome shotgun (WGS) entry which is preliminary data.</text>
</comment>
<reference evidence="2" key="1">
    <citation type="submission" date="2023-10" db="EMBL/GenBank/DDBJ databases">
        <authorList>
            <person name="Chen Y."/>
            <person name="Shah S."/>
            <person name="Dougan E. K."/>
            <person name="Thang M."/>
            <person name="Chan C."/>
        </authorList>
    </citation>
    <scope>NUCLEOTIDE SEQUENCE [LARGE SCALE GENOMIC DNA]</scope>
</reference>
<feature type="compositionally biased region" description="Low complexity" evidence="1">
    <location>
        <begin position="492"/>
        <end position="508"/>
    </location>
</feature>
<organism evidence="2 3">
    <name type="scientific">Prorocentrum cordatum</name>
    <dbReference type="NCBI Taxonomy" id="2364126"/>
    <lineage>
        <taxon>Eukaryota</taxon>
        <taxon>Sar</taxon>
        <taxon>Alveolata</taxon>
        <taxon>Dinophyceae</taxon>
        <taxon>Prorocentrales</taxon>
        <taxon>Prorocentraceae</taxon>
        <taxon>Prorocentrum</taxon>
    </lineage>
</organism>
<protein>
    <recommendedName>
        <fullName evidence="4">JmjC domain-containing protein</fullName>
    </recommendedName>
</protein>
<proteinExistence type="predicted"/>
<accession>A0ABN9TKQ5</accession>
<feature type="region of interest" description="Disordered" evidence="1">
    <location>
        <begin position="485"/>
        <end position="521"/>
    </location>
</feature>
<dbReference type="SUPFAM" id="SSF51197">
    <property type="entry name" value="Clavaminate synthase-like"/>
    <property type="match status" value="1"/>
</dbReference>
<evidence type="ECO:0000313" key="2">
    <source>
        <dbReference type="EMBL" id="CAK0846525.1"/>
    </source>
</evidence>
<evidence type="ECO:0000256" key="1">
    <source>
        <dbReference type="SAM" id="MobiDB-lite"/>
    </source>
</evidence>
<sequence>MCRDESPALRVASFASLATQRNLATGRGCELMDWDIAVRDSGGILSAFEVPFTDTPTTVAPEWGASRSYASSSRMRHEASCQMKERIQGTTDEVFTNGDQAARLMGARYRSAALAGKSPTQEPRLIQKKVIDGAAAEATHKFAYFQRCAQTADMHEKARLASIECEAQEDCAACASDISKELAAAAATVKQESEGAADAVAAGAKQGEGGARCVDARVPRQMLLNYFGPLSLVPSEGSIKVADVFGAPVYAASALLNALSDEVPVELPRLERATWASTPAVGAAAKSTRGAAPGAISMDAAKDAQRPLLIRNGARELALNSSSSWTRERLLKVAGERLVETYAMPYSSTTRDVEPKGFTIADYVQYLERRRDGNLSAKLHFAVVPVPEADDPLGWVSTEPPILEDRLRQQAPTQFYLGGVLMGSPPMHHQGHVFDSLVYGKKLWLLRPPAKPEFSREVMHGYLSEAKGLGAAKCVRPETSSSCQRVGLTARSASATASGPPTTSAASGWLTRAAHPSSSGE</sequence>
<keyword evidence="3" id="KW-1185">Reference proteome</keyword>
<dbReference type="Gene3D" id="2.60.120.650">
    <property type="entry name" value="Cupin"/>
    <property type="match status" value="1"/>
</dbReference>
<dbReference type="Proteomes" id="UP001189429">
    <property type="component" value="Unassembled WGS sequence"/>
</dbReference>
<dbReference type="EMBL" id="CAUYUJ010014829">
    <property type="protein sequence ID" value="CAK0846525.1"/>
    <property type="molecule type" value="Genomic_DNA"/>
</dbReference>
<evidence type="ECO:0008006" key="4">
    <source>
        <dbReference type="Google" id="ProtNLM"/>
    </source>
</evidence>
<name>A0ABN9TKQ5_9DINO</name>
<evidence type="ECO:0000313" key="3">
    <source>
        <dbReference type="Proteomes" id="UP001189429"/>
    </source>
</evidence>
<gene>
    <name evidence="2" type="ORF">PCOR1329_LOCUS39996</name>
</gene>